<keyword evidence="5 7" id="KW-1133">Transmembrane helix</keyword>
<feature type="domain" description="ABC transmembrane type-1" evidence="9">
    <location>
        <begin position="113"/>
        <end position="303"/>
    </location>
</feature>
<dbReference type="PANTHER" id="PTHR43386">
    <property type="entry name" value="OLIGOPEPTIDE TRANSPORT SYSTEM PERMEASE PROTEIN APPC"/>
    <property type="match status" value="1"/>
</dbReference>
<evidence type="ECO:0000256" key="4">
    <source>
        <dbReference type="ARBA" id="ARBA00022692"/>
    </source>
</evidence>
<evidence type="ECO:0000256" key="8">
    <source>
        <dbReference type="SAM" id="MobiDB-lite"/>
    </source>
</evidence>
<feature type="transmembrane region" description="Helical" evidence="7">
    <location>
        <begin position="53"/>
        <end position="74"/>
    </location>
</feature>
<feature type="compositionally biased region" description="Polar residues" evidence="8">
    <location>
        <begin position="1"/>
        <end position="11"/>
    </location>
</feature>
<evidence type="ECO:0000256" key="7">
    <source>
        <dbReference type="RuleBase" id="RU363032"/>
    </source>
</evidence>
<feature type="transmembrane region" description="Helical" evidence="7">
    <location>
        <begin position="177"/>
        <end position="195"/>
    </location>
</feature>
<feature type="transmembrane region" description="Helical" evidence="7">
    <location>
        <begin position="152"/>
        <end position="171"/>
    </location>
</feature>
<comment type="similarity">
    <text evidence="7">Belongs to the binding-protein-dependent transport system permease family.</text>
</comment>
<organism evidence="10 11">
    <name type="scientific">Brevibacterium epidermidis</name>
    <dbReference type="NCBI Taxonomy" id="1698"/>
    <lineage>
        <taxon>Bacteria</taxon>
        <taxon>Bacillati</taxon>
        <taxon>Actinomycetota</taxon>
        <taxon>Actinomycetes</taxon>
        <taxon>Micrococcales</taxon>
        <taxon>Brevibacteriaceae</taxon>
        <taxon>Brevibacterium</taxon>
    </lineage>
</organism>
<dbReference type="PROSITE" id="PS50928">
    <property type="entry name" value="ABC_TM1"/>
    <property type="match status" value="1"/>
</dbReference>
<evidence type="ECO:0000256" key="6">
    <source>
        <dbReference type="ARBA" id="ARBA00023136"/>
    </source>
</evidence>
<evidence type="ECO:0000256" key="5">
    <source>
        <dbReference type="ARBA" id="ARBA00022989"/>
    </source>
</evidence>
<keyword evidence="4 7" id="KW-0812">Transmembrane</keyword>
<dbReference type="Gene3D" id="1.10.3720.10">
    <property type="entry name" value="MetI-like"/>
    <property type="match status" value="1"/>
</dbReference>
<evidence type="ECO:0000256" key="2">
    <source>
        <dbReference type="ARBA" id="ARBA00022448"/>
    </source>
</evidence>
<feature type="region of interest" description="Disordered" evidence="8">
    <location>
        <begin position="1"/>
        <end position="33"/>
    </location>
</feature>
<evidence type="ECO:0000256" key="1">
    <source>
        <dbReference type="ARBA" id="ARBA00004651"/>
    </source>
</evidence>
<comment type="caution">
    <text evidence="10">The sequence shown here is derived from an EMBL/GenBank/DDBJ whole genome shotgun (WGS) entry which is preliminary data.</text>
</comment>
<dbReference type="InterPro" id="IPR050366">
    <property type="entry name" value="BP-dependent_transpt_permease"/>
</dbReference>
<dbReference type="SUPFAM" id="SSF161098">
    <property type="entry name" value="MetI-like"/>
    <property type="match status" value="1"/>
</dbReference>
<reference evidence="10 11" key="1">
    <citation type="submission" date="2024-07" db="EMBL/GenBank/DDBJ databases">
        <title>Mealworm larvae gut microbial communities from Newark, Delaware, USA.</title>
        <authorList>
            <person name="Blenner M."/>
        </authorList>
    </citation>
    <scope>NUCLEOTIDE SEQUENCE [LARGE SCALE GENOMIC DNA]</scope>
    <source>
        <strain evidence="10 11">UD i117</strain>
    </source>
</reference>
<dbReference type="CDD" id="cd06261">
    <property type="entry name" value="TM_PBP2"/>
    <property type="match status" value="1"/>
</dbReference>
<dbReference type="InterPro" id="IPR000515">
    <property type="entry name" value="MetI-like"/>
</dbReference>
<proteinExistence type="inferred from homology"/>
<dbReference type="InterPro" id="IPR035906">
    <property type="entry name" value="MetI-like_sf"/>
</dbReference>
<protein>
    <submittedName>
        <fullName evidence="10">Peptide/nickel transport system permease protein</fullName>
    </submittedName>
</protein>
<dbReference type="Proteomes" id="UP001565435">
    <property type="component" value="Unassembled WGS sequence"/>
</dbReference>
<keyword evidence="11" id="KW-1185">Reference proteome</keyword>
<evidence type="ECO:0000259" key="9">
    <source>
        <dbReference type="PROSITE" id="PS50928"/>
    </source>
</evidence>
<evidence type="ECO:0000313" key="11">
    <source>
        <dbReference type="Proteomes" id="UP001565435"/>
    </source>
</evidence>
<evidence type="ECO:0000256" key="3">
    <source>
        <dbReference type="ARBA" id="ARBA00022475"/>
    </source>
</evidence>
<dbReference type="PANTHER" id="PTHR43386:SF1">
    <property type="entry name" value="D,D-DIPEPTIDE TRANSPORT SYSTEM PERMEASE PROTEIN DDPC-RELATED"/>
    <property type="match status" value="1"/>
</dbReference>
<dbReference type="Pfam" id="PF00528">
    <property type="entry name" value="BPD_transp_1"/>
    <property type="match status" value="1"/>
</dbReference>
<gene>
    <name evidence="10" type="ORF">ABH903_000422</name>
</gene>
<keyword evidence="3" id="KW-1003">Cell membrane</keyword>
<dbReference type="EMBL" id="JBGBYS010000002">
    <property type="protein sequence ID" value="MEY9257412.1"/>
    <property type="molecule type" value="Genomic_DNA"/>
</dbReference>
<keyword evidence="6 7" id="KW-0472">Membrane</keyword>
<feature type="transmembrane region" description="Helical" evidence="7">
    <location>
        <begin position="284"/>
        <end position="306"/>
    </location>
</feature>
<evidence type="ECO:0000313" key="10">
    <source>
        <dbReference type="EMBL" id="MEY9257412.1"/>
    </source>
</evidence>
<sequence length="314" mass="33549">MMSEPMTSPTATGAGGPNGKPPRTRGGTASRATPTARFTLPLPAFLRRHNLQLWIGAVILGAMVLLLAVGPLFVTDDPNRQDLLNTFAPSSVAHPLGTDQLGRDVLSRFLHGGRVDLIVAVVAVIVPFILGTVLGSLAGYFGRWVDIVIMRLADIVSAFPFYVLVIVLVFVMGNGMGSIFVAISAVSWVAYARIVRGEVLVLREQEFISACRASGLSTPRILSRHIIPNTVSQGVIYAMSDIVLNIGVVVTLSYFGMGIVPPTADWGQMMNDGQQYMGTGNYGLILWPGFAVVIVSFALALIGDGLTNTLKPKR</sequence>
<keyword evidence="2 7" id="KW-0813">Transport</keyword>
<feature type="transmembrane region" description="Helical" evidence="7">
    <location>
        <begin position="117"/>
        <end position="140"/>
    </location>
</feature>
<name>A0ABV4EGK2_BREEP</name>
<comment type="subcellular location">
    <subcellularLocation>
        <location evidence="1 7">Cell membrane</location>
        <topology evidence="1 7">Multi-pass membrane protein</topology>
    </subcellularLocation>
</comment>
<accession>A0ABV4EGK2</accession>
<feature type="transmembrane region" description="Helical" evidence="7">
    <location>
        <begin position="242"/>
        <end position="264"/>
    </location>
</feature>